<feature type="compositionally biased region" description="Basic and acidic residues" evidence="1">
    <location>
        <begin position="175"/>
        <end position="185"/>
    </location>
</feature>
<evidence type="ECO:0000313" key="3">
    <source>
        <dbReference type="Proteomes" id="UP000249056"/>
    </source>
</evidence>
<evidence type="ECO:0000256" key="1">
    <source>
        <dbReference type="SAM" id="MobiDB-lite"/>
    </source>
</evidence>
<evidence type="ECO:0000313" key="2">
    <source>
        <dbReference type="EMBL" id="RAL68644.1"/>
    </source>
</evidence>
<accession>A0A395J943</accession>
<feature type="compositionally biased region" description="Basic and acidic residues" evidence="1">
    <location>
        <begin position="214"/>
        <end position="233"/>
    </location>
</feature>
<dbReference type="Gene3D" id="3.30.70.330">
    <property type="match status" value="1"/>
</dbReference>
<proteinExistence type="predicted"/>
<name>A0A395J943_9HELO</name>
<sequence>MRAGLENCDGIRIKDRRIKVDVERGRTVKGWVPRRLGGGLGGRGYTKAAVSRPMGPGGFNGPPGGPGGFRGGFRGGFDGGRGRGGFRGGFDRGGFGGGGRGGIGYQGRGGFGDRGDRGGYGGSNGYAPPNAPAGPGGGGRGGFSGGYGGRGGGGFGAGSPDRNGPGGPSGGYDSRGGRSYDDRSGGYRGNSNRGYGDRDGGPPRGGSGSNMEPVRPRDGSGYRDRDGPRDGPRDGGYGGRPREDDSRKRPYDSNGYEEDPRKLRSVFRLTYLHAFRLGVFDGTDKSGFLSPSPLMVMRFLYYYCPSRHSATRHFFQWFGMMWLVSLSRMGLTLIRGCMIRGKEYVLPDHLHLVLWQTCHLASNKVSYLCMIKKGKVKFMG</sequence>
<dbReference type="InterPro" id="IPR012677">
    <property type="entry name" value="Nucleotide-bd_a/b_plait_sf"/>
</dbReference>
<feature type="compositionally biased region" description="Gly residues" evidence="1">
    <location>
        <begin position="92"/>
        <end position="110"/>
    </location>
</feature>
<feature type="compositionally biased region" description="Gly residues" evidence="1">
    <location>
        <begin position="134"/>
        <end position="157"/>
    </location>
</feature>
<feature type="region of interest" description="Disordered" evidence="1">
    <location>
        <begin position="92"/>
        <end position="258"/>
    </location>
</feature>
<reference evidence="2 3" key="1">
    <citation type="submission" date="2018-06" db="EMBL/GenBank/DDBJ databases">
        <title>Genome Sequence of the Brown Rot Fungal Pathogen Monilinia fructigena.</title>
        <authorList>
            <person name="Landi L."/>
            <person name="De Miccolis Angelini R.M."/>
            <person name="Pollastro S."/>
            <person name="Abate D."/>
            <person name="Faretra F."/>
            <person name="Romanazzi G."/>
        </authorList>
    </citation>
    <scope>NUCLEOTIDE SEQUENCE [LARGE SCALE GENOMIC DNA]</scope>
    <source>
        <strain evidence="2 3">Mfrg269</strain>
    </source>
</reference>
<keyword evidence="3" id="KW-1185">Reference proteome</keyword>
<gene>
    <name evidence="2" type="ORF">DID88_007355</name>
</gene>
<dbReference type="OrthoDB" id="4207594at2759"/>
<dbReference type="Proteomes" id="UP000249056">
    <property type="component" value="Unassembled WGS sequence"/>
</dbReference>
<organism evidence="2 3">
    <name type="scientific">Monilinia fructigena</name>
    <dbReference type="NCBI Taxonomy" id="38457"/>
    <lineage>
        <taxon>Eukaryota</taxon>
        <taxon>Fungi</taxon>
        <taxon>Dikarya</taxon>
        <taxon>Ascomycota</taxon>
        <taxon>Pezizomycotina</taxon>
        <taxon>Leotiomycetes</taxon>
        <taxon>Helotiales</taxon>
        <taxon>Sclerotiniaceae</taxon>
        <taxon>Monilinia</taxon>
    </lineage>
</organism>
<feature type="compositionally biased region" description="Gly residues" evidence="1">
    <location>
        <begin position="164"/>
        <end position="174"/>
    </location>
</feature>
<dbReference type="EMBL" id="QKRW01000001">
    <property type="protein sequence ID" value="RAL68644.1"/>
    <property type="molecule type" value="Genomic_DNA"/>
</dbReference>
<comment type="caution">
    <text evidence="2">The sequence shown here is derived from an EMBL/GenBank/DDBJ whole genome shotgun (WGS) entry which is preliminary data.</text>
</comment>
<dbReference type="AlphaFoldDB" id="A0A395J943"/>
<protein>
    <submittedName>
        <fullName evidence="2">Uncharacterized protein</fullName>
    </submittedName>
</protein>
<feature type="compositionally biased region" description="Basic and acidic residues" evidence="1">
    <location>
        <begin position="240"/>
        <end position="251"/>
    </location>
</feature>